<feature type="region of interest" description="Disordered" evidence="2">
    <location>
        <begin position="180"/>
        <end position="204"/>
    </location>
</feature>
<organism evidence="4 5">
    <name type="scientific">Echria macrotheca</name>
    <dbReference type="NCBI Taxonomy" id="438768"/>
    <lineage>
        <taxon>Eukaryota</taxon>
        <taxon>Fungi</taxon>
        <taxon>Dikarya</taxon>
        <taxon>Ascomycota</taxon>
        <taxon>Pezizomycotina</taxon>
        <taxon>Sordariomycetes</taxon>
        <taxon>Sordariomycetidae</taxon>
        <taxon>Sordariales</taxon>
        <taxon>Schizotheciaceae</taxon>
        <taxon>Echria</taxon>
    </lineage>
</organism>
<proteinExistence type="predicted"/>
<feature type="domain" description="CCHC-type" evidence="3">
    <location>
        <begin position="213"/>
        <end position="226"/>
    </location>
</feature>
<dbReference type="GO" id="GO:0008270">
    <property type="term" value="F:zinc ion binding"/>
    <property type="evidence" value="ECO:0007669"/>
    <property type="project" value="UniProtKB-KW"/>
</dbReference>
<dbReference type="AlphaFoldDB" id="A0AAJ0F711"/>
<feature type="region of interest" description="Disordered" evidence="2">
    <location>
        <begin position="1"/>
        <end position="30"/>
    </location>
</feature>
<evidence type="ECO:0000259" key="3">
    <source>
        <dbReference type="PROSITE" id="PS50158"/>
    </source>
</evidence>
<dbReference type="SUPFAM" id="SSF57756">
    <property type="entry name" value="Retrovirus zinc finger-like domains"/>
    <property type="match status" value="1"/>
</dbReference>
<gene>
    <name evidence="4" type="ORF">QBC47DRAFT_431057</name>
</gene>
<dbReference type="PROSITE" id="PS50158">
    <property type="entry name" value="ZF_CCHC"/>
    <property type="match status" value="1"/>
</dbReference>
<dbReference type="Gene3D" id="4.10.60.10">
    <property type="entry name" value="Zinc finger, CCHC-type"/>
    <property type="match status" value="1"/>
</dbReference>
<accession>A0AAJ0F711</accession>
<keyword evidence="1" id="KW-0863">Zinc-finger</keyword>
<dbReference type="Proteomes" id="UP001239445">
    <property type="component" value="Unassembled WGS sequence"/>
</dbReference>
<dbReference type="SMART" id="SM00343">
    <property type="entry name" value="ZnF_C2HC"/>
    <property type="match status" value="2"/>
</dbReference>
<comment type="caution">
    <text evidence="4">The sequence shown here is derived from an EMBL/GenBank/DDBJ whole genome shotgun (WGS) entry which is preliminary data.</text>
</comment>
<sequence>MDPDYHDGANNPNKKRKRDGNDNGRPPLYGGGAVLMKGDINDLPAVTKFPTLPVPLLSEKAQGDVVVKYRPLPQHPFVGSRQVYDYNWYAHAPERPRNSGGYVARVDAADPDAMLALAATMQARASKDGGRILNVHFNSLSHDQKEFDIGEMGSLMTMAQQPALNLPQQAVATQHGTAAPASHQGQRPIEQAVSHANKATRSQSHSQAGKDCCANCGKSGHTLKECVVPDKKYGSIRGCPICNTQGHVLDTCPVLNDETDEEERTKMLIEYILVARKRAPQIRSERFSWAALLKKAADKLPSYRESQSVADIFPWSDRYARAIANDGLGAVLLSGAVLPENFVHGQTDPNCLPKDHNWIGLSFEGFLERLDNGCLNPGPGRFKSKETRRKEQAEAEVEAAVIEELTKRGLYRDYKVLSPPEPVQIDLQSRARAAVDRFERWHLTQDNYDPNCDAETALATLLYRQRPEEYSDDGDSQGRLGDSGSL</sequence>
<dbReference type="EMBL" id="MU839838">
    <property type="protein sequence ID" value="KAK1752908.1"/>
    <property type="molecule type" value="Genomic_DNA"/>
</dbReference>
<evidence type="ECO:0000313" key="4">
    <source>
        <dbReference type="EMBL" id="KAK1752908.1"/>
    </source>
</evidence>
<name>A0AAJ0F711_9PEZI</name>
<keyword evidence="1" id="KW-0862">Zinc</keyword>
<dbReference type="InterPro" id="IPR036875">
    <property type="entry name" value="Znf_CCHC_sf"/>
</dbReference>
<dbReference type="GO" id="GO:0003676">
    <property type="term" value="F:nucleic acid binding"/>
    <property type="evidence" value="ECO:0007669"/>
    <property type="project" value="InterPro"/>
</dbReference>
<evidence type="ECO:0000256" key="1">
    <source>
        <dbReference type="PROSITE-ProRule" id="PRU00047"/>
    </source>
</evidence>
<protein>
    <recommendedName>
        <fullName evidence="3">CCHC-type domain-containing protein</fullName>
    </recommendedName>
</protein>
<keyword evidence="1" id="KW-0479">Metal-binding</keyword>
<evidence type="ECO:0000256" key="2">
    <source>
        <dbReference type="SAM" id="MobiDB-lite"/>
    </source>
</evidence>
<keyword evidence="5" id="KW-1185">Reference proteome</keyword>
<dbReference type="InterPro" id="IPR001878">
    <property type="entry name" value="Znf_CCHC"/>
</dbReference>
<evidence type="ECO:0000313" key="5">
    <source>
        <dbReference type="Proteomes" id="UP001239445"/>
    </source>
</evidence>
<feature type="region of interest" description="Disordered" evidence="2">
    <location>
        <begin position="464"/>
        <end position="486"/>
    </location>
</feature>
<reference evidence="4" key="1">
    <citation type="submission" date="2023-06" db="EMBL/GenBank/DDBJ databases">
        <title>Genome-scale phylogeny and comparative genomics of the fungal order Sordariales.</title>
        <authorList>
            <consortium name="Lawrence Berkeley National Laboratory"/>
            <person name="Hensen N."/>
            <person name="Bonometti L."/>
            <person name="Westerberg I."/>
            <person name="Brannstrom I.O."/>
            <person name="Guillou S."/>
            <person name="Cros-Aarteil S."/>
            <person name="Calhoun S."/>
            <person name="Haridas S."/>
            <person name="Kuo A."/>
            <person name="Mondo S."/>
            <person name="Pangilinan J."/>
            <person name="Riley R."/>
            <person name="Labutti K."/>
            <person name="Andreopoulos B."/>
            <person name="Lipzen A."/>
            <person name="Chen C."/>
            <person name="Yanf M."/>
            <person name="Daum C."/>
            <person name="Ng V."/>
            <person name="Clum A."/>
            <person name="Steindorff A."/>
            <person name="Ohm R."/>
            <person name="Martin F."/>
            <person name="Silar P."/>
            <person name="Natvig D."/>
            <person name="Lalanne C."/>
            <person name="Gautier V."/>
            <person name="Ament-Velasquez S.L."/>
            <person name="Kruys A."/>
            <person name="Hutchinson M.I."/>
            <person name="Powell A.J."/>
            <person name="Barry K."/>
            <person name="Miller A.N."/>
            <person name="Grigoriev I.V."/>
            <person name="Debuchy R."/>
            <person name="Gladieux P."/>
            <person name="Thoren M.H."/>
            <person name="Johannesson H."/>
        </authorList>
    </citation>
    <scope>NUCLEOTIDE SEQUENCE</scope>
    <source>
        <strain evidence="4">PSN4</strain>
    </source>
</reference>